<keyword evidence="3" id="KW-1185">Reference proteome</keyword>
<dbReference type="Proteomes" id="UP000673691">
    <property type="component" value="Unassembled WGS sequence"/>
</dbReference>
<gene>
    <name evidence="2" type="ORF">BJ554DRAFT_565</name>
</gene>
<feature type="region of interest" description="Disordered" evidence="1">
    <location>
        <begin position="52"/>
        <end position="89"/>
    </location>
</feature>
<accession>A0A8H7ZTI1</accession>
<evidence type="ECO:0000256" key="1">
    <source>
        <dbReference type="SAM" id="MobiDB-lite"/>
    </source>
</evidence>
<dbReference type="AlphaFoldDB" id="A0A8H7ZTI1"/>
<feature type="compositionally biased region" description="Low complexity" evidence="1">
    <location>
        <begin position="9"/>
        <end position="21"/>
    </location>
</feature>
<evidence type="ECO:0000313" key="2">
    <source>
        <dbReference type="EMBL" id="KAG5459087.1"/>
    </source>
</evidence>
<name>A0A8H7ZTI1_9FUNG</name>
<reference evidence="2 3" key="1">
    <citation type="journal article" name="Sci. Rep.">
        <title>Genome-scale phylogenetic analyses confirm Olpidium as the closest living zoosporic fungus to the non-flagellated, terrestrial fungi.</title>
        <authorList>
            <person name="Chang Y."/>
            <person name="Rochon D."/>
            <person name="Sekimoto S."/>
            <person name="Wang Y."/>
            <person name="Chovatia M."/>
            <person name="Sandor L."/>
            <person name="Salamov A."/>
            <person name="Grigoriev I.V."/>
            <person name="Stajich J.E."/>
            <person name="Spatafora J.W."/>
        </authorList>
    </citation>
    <scope>NUCLEOTIDE SEQUENCE [LARGE SCALE GENOMIC DNA]</scope>
    <source>
        <strain evidence="2">S191</strain>
    </source>
</reference>
<feature type="compositionally biased region" description="Low complexity" evidence="1">
    <location>
        <begin position="66"/>
        <end position="81"/>
    </location>
</feature>
<feature type="region of interest" description="Disordered" evidence="1">
    <location>
        <begin position="1"/>
        <end position="21"/>
    </location>
</feature>
<comment type="caution">
    <text evidence="2">The sequence shown here is derived from an EMBL/GenBank/DDBJ whole genome shotgun (WGS) entry which is preliminary data.</text>
</comment>
<proteinExistence type="predicted"/>
<sequence>MPWKSEELPLPSGASSSTLASSTFTCAQGRTHERNGGIMCRSVAPVYLTPSGLGHGFGETVPHPAPSAGSARPSAARLSAGNVNRHAPE</sequence>
<organism evidence="2 3">
    <name type="scientific">Olpidium bornovanus</name>
    <dbReference type="NCBI Taxonomy" id="278681"/>
    <lineage>
        <taxon>Eukaryota</taxon>
        <taxon>Fungi</taxon>
        <taxon>Fungi incertae sedis</taxon>
        <taxon>Olpidiomycota</taxon>
        <taxon>Olpidiomycotina</taxon>
        <taxon>Olpidiomycetes</taxon>
        <taxon>Olpidiales</taxon>
        <taxon>Olpidiaceae</taxon>
        <taxon>Olpidium</taxon>
    </lineage>
</organism>
<dbReference type="EMBL" id="JAEFCI010007399">
    <property type="protein sequence ID" value="KAG5459087.1"/>
    <property type="molecule type" value="Genomic_DNA"/>
</dbReference>
<evidence type="ECO:0000313" key="3">
    <source>
        <dbReference type="Proteomes" id="UP000673691"/>
    </source>
</evidence>
<protein>
    <submittedName>
        <fullName evidence="2">Uncharacterized protein</fullName>
    </submittedName>
</protein>